<evidence type="ECO:0000313" key="2">
    <source>
        <dbReference type="EMBL" id="KAJ7625584.1"/>
    </source>
</evidence>
<evidence type="ECO:0000313" key="3">
    <source>
        <dbReference type="Proteomes" id="UP001221142"/>
    </source>
</evidence>
<keyword evidence="1" id="KW-0560">Oxidoreductase</keyword>
<accession>A0AAD7BN72</accession>
<dbReference type="GO" id="GO:0016491">
    <property type="term" value="F:oxidoreductase activity"/>
    <property type="evidence" value="ECO:0007669"/>
    <property type="project" value="UniProtKB-KW"/>
</dbReference>
<proteinExistence type="predicted"/>
<dbReference type="InterPro" id="IPR036291">
    <property type="entry name" value="NAD(P)-bd_dom_sf"/>
</dbReference>
<dbReference type="PANTHER" id="PTHR43157">
    <property type="entry name" value="PHOSPHATIDYLINOSITOL-GLYCAN BIOSYNTHESIS CLASS F PROTEIN-RELATED"/>
    <property type="match status" value="1"/>
</dbReference>
<dbReference type="Proteomes" id="UP001221142">
    <property type="component" value="Unassembled WGS sequence"/>
</dbReference>
<keyword evidence="3" id="KW-1185">Reference proteome</keyword>
<organism evidence="2 3">
    <name type="scientific">Roridomyces roridus</name>
    <dbReference type="NCBI Taxonomy" id="1738132"/>
    <lineage>
        <taxon>Eukaryota</taxon>
        <taxon>Fungi</taxon>
        <taxon>Dikarya</taxon>
        <taxon>Basidiomycota</taxon>
        <taxon>Agaricomycotina</taxon>
        <taxon>Agaricomycetes</taxon>
        <taxon>Agaricomycetidae</taxon>
        <taxon>Agaricales</taxon>
        <taxon>Marasmiineae</taxon>
        <taxon>Mycenaceae</taxon>
        <taxon>Roridomyces</taxon>
    </lineage>
</organism>
<evidence type="ECO:0000256" key="1">
    <source>
        <dbReference type="ARBA" id="ARBA00023002"/>
    </source>
</evidence>
<dbReference type="PANTHER" id="PTHR43157:SF31">
    <property type="entry name" value="PHOSPHATIDYLINOSITOL-GLYCAN BIOSYNTHESIS CLASS F PROTEIN"/>
    <property type="match status" value="1"/>
</dbReference>
<dbReference type="Pfam" id="PF00106">
    <property type="entry name" value="adh_short"/>
    <property type="match status" value="1"/>
</dbReference>
<name>A0AAD7BN72_9AGAR</name>
<reference evidence="2" key="1">
    <citation type="submission" date="2023-03" db="EMBL/GenBank/DDBJ databases">
        <title>Massive genome expansion in bonnet fungi (Mycena s.s.) driven by repeated elements and novel gene families across ecological guilds.</title>
        <authorList>
            <consortium name="Lawrence Berkeley National Laboratory"/>
            <person name="Harder C.B."/>
            <person name="Miyauchi S."/>
            <person name="Viragh M."/>
            <person name="Kuo A."/>
            <person name="Thoen E."/>
            <person name="Andreopoulos B."/>
            <person name="Lu D."/>
            <person name="Skrede I."/>
            <person name="Drula E."/>
            <person name="Henrissat B."/>
            <person name="Morin E."/>
            <person name="Kohler A."/>
            <person name="Barry K."/>
            <person name="LaButti K."/>
            <person name="Morin E."/>
            <person name="Salamov A."/>
            <person name="Lipzen A."/>
            <person name="Mereny Z."/>
            <person name="Hegedus B."/>
            <person name="Baldrian P."/>
            <person name="Stursova M."/>
            <person name="Weitz H."/>
            <person name="Taylor A."/>
            <person name="Grigoriev I.V."/>
            <person name="Nagy L.G."/>
            <person name="Martin F."/>
            <person name="Kauserud H."/>
        </authorList>
    </citation>
    <scope>NUCLEOTIDE SEQUENCE</scope>
    <source>
        <strain evidence="2">9284</strain>
    </source>
</reference>
<comment type="caution">
    <text evidence="2">The sequence shown here is derived from an EMBL/GenBank/DDBJ whole genome shotgun (WGS) entry which is preliminary data.</text>
</comment>
<dbReference type="AlphaFoldDB" id="A0AAD7BN72"/>
<dbReference type="InterPro" id="IPR002347">
    <property type="entry name" value="SDR_fam"/>
</dbReference>
<protein>
    <submittedName>
        <fullName evidence="2">Uncharacterized protein</fullName>
    </submittedName>
</protein>
<dbReference type="EMBL" id="JARKIF010000012">
    <property type="protein sequence ID" value="KAJ7625584.1"/>
    <property type="molecule type" value="Genomic_DNA"/>
</dbReference>
<dbReference type="Gene3D" id="3.40.50.720">
    <property type="entry name" value="NAD(P)-binding Rossmann-like Domain"/>
    <property type="match status" value="1"/>
</dbReference>
<gene>
    <name evidence="2" type="ORF">FB45DRAFT_1029938</name>
</gene>
<sequence>MAPYVLSFLYEQFTAKLTPTDADLAGRTFLVTGSNTGRKIHVWELDMADFASVKKFATRANAELERLDGAALNAGVNTSQWTLTTDGWERTLQVNALATGLLAILLLPLLQKTAGLPALSGFAMVPHLTITGSSCKLFNVYLARKIAGLEQAKGIVVNVVNPGLCSSELARDIPIPSFALPIIRFVAWSCAKGSLNLLYSLLNGTPSGSYVTACAVSQPPRWTLDESGLRVQERVWNEMVELWRTIEPGVDGLLV</sequence>
<dbReference type="SUPFAM" id="SSF51735">
    <property type="entry name" value="NAD(P)-binding Rossmann-fold domains"/>
    <property type="match status" value="1"/>
</dbReference>